<dbReference type="GO" id="GO:0016020">
    <property type="term" value="C:membrane"/>
    <property type="evidence" value="ECO:0007669"/>
    <property type="project" value="TreeGrafter"/>
</dbReference>
<dbReference type="SMART" id="SM00822">
    <property type="entry name" value="PKS_KR"/>
    <property type="match status" value="1"/>
</dbReference>
<comment type="caution">
    <text evidence="5">The sequence shown here is derived from an EMBL/GenBank/DDBJ whole genome shotgun (WGS) entry which is preliminary data.</text>
</comment>
<reference evidence="5 6" key="1">
    <citation type="submission" date="2019-03" db="EMBL/GenBank/DDBJ databases">
        <title>Draft genome sequences of novel Actinobacteria.</title>
        <authorList>
            <person name="Sahin N."/>
            <person name="Ay H."/>
            <person name="Saygin H."/>
        </authorList>
    </citation>
    <scope>NUCLEOTIDE SEQUENCE [LARGE SCALE GENOMIC DNA]</scope>
    <source>
        <strain evidence="5 6">DSM 41900</strain>
    </source>
</reference>
<dbReference type="Proteomes" id="UP000295345">
    <property type="component" value="Unassembled WGS sequence"/>
</dbReference>
<evidence type="ECO:0000313" key="6">
    <source>
        <dbReference type="Proteomes" id="UP000295345"/>
    </source>
</evidence>
<dbReference type="InterPro" id="IPR002347">
    <property type="entry name" value="SDR_fam"/>
</dbReference>
<sequence length="270" mass="28236">MTRSCPPVVLVTGATGGLGAAIATALAADGARLVLTARTERAVADLAQELRAAGSEVLPLPADITDPSAAGAVARRAVEEFGRIDVLIDNAGVEGPVGPFWEVGLDDWWEAMRVNVMSTAAAAHAVLPFMVGRGGGRIVSISSRAGQHRWPTLSAYSVSKAAGIKCMENIAHEAREHGVSTFSLHPGIVPIGLTTAALTDDAPATPWHARRRDWLVRQLSEGRGTPVERTVRAVASLAAGTADHLSGRYLTVDDVLGTRESDHRPDPAPA</sequence>
<dbReference type="GO" id="GO:0016491">
    <property type="term" value="F:oxidoreductase activity"/>
    <property type="evidence" value="ECO:0007669"/>
    <property type="project" value="UniProtKB-KW"/>
</dbReference>
<dbReference type="RefSeq" id="WP_132821048.1">
    <property type="nucleotide sequence ID" value="NZ_SMKI01000410.1"/>
</dbReference>
<dbReference type="OrthoDB" id="9781117at2"/>
<dbReference type="InterPro" id="IPR057326">
    <property type="entry name" value="KR_dom"/>
</dbReference>
<keyword evidence="6" id="KW-1185">Reference proteome</keyword>
<feature type="domain" description="Ketoreductase" evidence="4">
    <location>
        <begin position="7"/>
        <end position="194"/>
    </location>
</feature>
<proteinExistence type="inferred from homology"/>
<evidence type="ECO:0000313" key="5">
    <source>
        <dbReference type="EMBL" id="TDC67672.1"/>
    </source>
</evidence>
<gene>
    <name evidence="5" type="ORF">E1283_28490</name>
</gene>
<protein>
    <submittedName>
        <fullName evidence="5">SDR family NAD(P)-dependent oxidoreductase</fullName>
    </submittedName>
</protein>
<dbReference type="CDD" id="cd05233">
    <property type="entry name" value="SDR_c"/>
    <property type="match status" value="1"/>
</dbReference>
<dbReference type="PANTHER" id="PTHR44196">
    <property type="entry name" value="DEHYDROGENASE/REDUCTASE SDR FAMILY MEMBER 7B"/>
    <property type="match status" value="1"/>
</dbReference>
<dbReference type="PRINTS" id="PR00080">
    <property type="entry name" value="SDRFAMILY"/>
</dbReference>
<dbReference type="AlphaFoldDB" id="A0A4R4SYR1"/>
<name>A0A4R4SYR1_9ACTN</name>
<organism evidence="5 6">
    <name type="scientific">Streptomyces hainanensis</name>
    <dbReference type="NCBI Taxonomy" id="402648"/>
    <lineage>
        <taxon>Bacteria</taxon>
        <taxon>Bacillati</taxon>
        <taxon>Actinomycetota</taxon>
        <taxon>Actinomycetes</taxon>
        <taxon>Kitasatosporales</taxon>
        <taxon>Streptomycetaceae</taxon>
        <taxon>Streptomyces</taxon>
    </lineage>
</organism>
<comment type="similarity">
    <text evidence="1 3">Belongs to the short-chain dehydrogenases/reductases (SDR) family.</text>
</comment>
<evidence type="ECO:0000256" key="3">
    <source>
        <dbReference type="RuleBase" id="RU000363"/>
    </source>
</evidence>
<evidence type="ECO:0000256" key="2">
    <source>
        <dbReference type="ARBA" id="ARBA00023002"/>
    </source>
</evidence>
<accession>A0A4R4SYR1</accession>
<evidence type="ECO:0000256" key="1">
    <source>
        <dbReference type="ARBA" id="ARBA00006484"/>
    </source>
</evidence>
<evidence type="ECO:0000259" key="4">
    <source>
        <dbReference type="SMART" id="SM00822"/>
    </source>
</evidence>
<keyword evidence="2" id="KW-0560">Oxidoreductase</keyword>
<dbReference type="SUPFAM" id="SSF51735">
    <property type="entry name" value="NAD(P)-binding Rossmann-fold domains"/>
    <property type="match status" value="1"/>
</dbReference>
<dbReference type="InterPro" id="IPR036291">
    <property type="entry name" value="NAD(P)-bd_dom_sf"/>
</dbReference>
<dbReference type="Pfam" id="PF00106">
    <property type="entry name" value="adh_short"/>
    <property type="match status" value="1"/>
</dbReference>
<dbReference type="PANTHER" id="PTHR44196:SF1">
    <property type="entry name" value="DEHYDROGENASE_REDUCTASE SDR FAMILY MEMBER 7B"/>
    <property type="match status" value="1"/>
</dbReference>
<dbReference type="EMBL" id="SMKI01000410">
    <property type="protein sequence ID" value="TDC67672.1"/>
    <property type="molecule type" value="Genomic_DNA"/>
</dbReference>
<dbReference type="PRINTS" id="PR00081">
    <property type="entry name" value="GDHRDH"/>
</dbReference>
<dbReference type="Gene3D" id="3.40.50.720">
    <property type="entry name" value="NAD(P)-binding Rossmann-like Domain"/>
    <property type="match status" value="1"/>
</dbReference>